<evidence type="ECO:0000256" key="1">
    <source>
        <dbReference type="ARBA" id="ARBA00022737"/>
    </source>
</evidence>
<dbReference type="GO" id="GO:0034605">
    <property type="term" value="P:cellular response to heat"/>
    <property type="evidence" value="ECO:0007669"/>
    <property type="project" value="TreeGrafter"/>
</dbReference>
<dbReference type="Pfam" id="PF17871">
    <property type="entry name" value="AAA_lid_9"/>
    <property type="match status" value="1"/>
</dbReference>
<dbReference type="InterPro" id="IPR019489">
    <property type="entry name" value="Clp_ATPase_C"/>
</dbReference>
<protein>
    <submittedName>
        <fullName evidence="9">ATPases with chaperone activity, ATP-binding subunit</fullName>
    </submittedName>
</protein>
<dbReference type="FunFam" id="1.10.1780.10:FF:000001">
    <property type="entry name" value="ATP-dependent Clp protease ATP-binding subunit"/>
    <property type="match status" value="1"/>
</dbReference>
<dbReference type="PROSITE" id="PS50151">
    <property type="entry name" value="UVR"/>
    <property type="match status" value="1"/>
</dbReference>
<dbReference type="CDD" id="cd00009">
    <property type="entry name" value="AAA"/>
    <property type="match status" value="1"/>
</dbReference>
<evidence type="ECO:0000313" key="10">
    <source>
        <dbReference type="Proteomes" id="UP000182498"/>
    </source>
</evidence>
<keyword evidence="10" id="KW-1185">Reference proteome</keyword>
<dbReference type="SMART" id="SM01086">
    <property type="entry name" value="ClpB_D2-small"/>
    <property type="match status" value="1"/>
</dbReference>
<evidence type="ECO:0000256" key="6">
    <source>
        <dbReference type="SAM" id="MobiDB-lite"/>
    </source>
</evidence>
<dbReference type="GO" id="GO:0016887">
    <property type="term" value="F:ATP hydrolysis activity"/>
    <property type="evidence" value="ECO:0007669"/>
    <property type="project" value="InterPro"/>
</dbReference>
<dbReference type="InterPro" id="IPR018368">
    <property type="entry name" value="ClpA/B_CS1"/>
</dbReference>
<feature type="region of interest" description="Disordered" evidence="6">
    <location>
        <begin position="194"/>
        <end position="233"/>
    </location>
</feature>
<dbReference type="AlphaFoldDB" id="A0A0X2NMY5"/>
<name>A0A0X2NMY5_9CORY</name>
<dbReference type="PANTHER" id="PTHR11638">
    <property type="entry name" value="ATP-DEPENDENT CLP PROTEASE"/>
    <property type="match status" value="1"/>
</dbReference>
<dbReference type="Gene3D" id="1.10.8.60">
    <property type="match status" value="2"/>
</dbReference>
<dbReference type="InterPro" id="IPR050130">
    <property type="entry name" value="ClpA_ClpB"/>
</dbReference>
<feature type="compositionally biased region" description="Low complexity" evidence="6">
    <location>
        <begin position="218"/>
        <end position="228"/>
    </location>
</feature>
<accession>A0A0X2NMY5</accession>
<evidence type="ECO:0000313" key="9">
    <source>
        <dbReference type="EMBL" id="CUU66855.1"/>
    </source>
</evidence>
<reference evidence="10" key="1">
    <citation type="submission" date="2015-11" db="EMBL/GenBank/DDBJ databases">
        <authorList>
            <person name="Dugat-Bony E."/>
        </authorList>
    </citation>
    <scope>NUCLEOTIDE SEQUENCE [LARGE SCALE GENOMIC DNA]</scope>
    <source>
        <strain evidence="10">Mu292</strain>
    </source>
</reference>
<dbReference type="FunFam" id="3.40.50.300:FF:000010">
    <property type="entry name" value="Chaperone clpB 1, putative"/>
    <property type="match status" value="1"/>
</dbReference>
<keyword evidence="3 9" id="KW-0067">ATP-binding</keyword>
<dbReference type="Gene3D" id="3.40.50.300">
    <property type="entry name" value="P-loop containing nucleotide triphosphate hydrolases"/>
    <property type="match status" value="2"/>
</dbReference>
<dbReference type="PROSITE" id="PS51903">
    <property type="entry name" value="CLP_R"/>
    <property type="match status" value="1"/>
</dbReference>
<dbReference type="InterPro" id="IPR027417">
    <property type="entry name" value="P-loop_NTPase"/>
</dbReference>
<dbReference type="FunFam" id="3.40.50.300:FF:000025">
    <property type="entry name" value="ATP-dependent Clp protease subunit"/>
    <property type="match status" value="1"/>
</dbReference>
<dbReference type="Pfam" id="PF00004">
    <property type="entry name" value="AAA"/>
    <property type="match status" value="1"/>
</dbReference>
<evidence type="ECO:0000259" key="7">
    <source>
        <dbReference type="PROSITE" id="PS50151"/>
    </source>
</evidence>
<dbReference type="EMBL" id="FAUH01000015">
    <property type="protein sequence ID" value="CUU66855.1"/>
    <property type="molecule type" value="Genomic_DNA"/>
</dbReference>
<dbReference type="Proteomes" id="UP000182498">
    <property type="component" value="Unassembled WGS sequence"/>
</dbReference>
<dbReference type="InterPro" id="IPR001270">
    <property type="entry name" value="ClpA/B"/>
</dbReference>
<dbReference type="PRINTS" id="PR00300">
    <property type="entry name" value="CLPPROTEASEA"/>
</dbReference>
<dbReference type="Pfam" id="PF10431">
    <property type="entry name" value="ClpB_D2-small"/>
    <property type="match status" value="1"/>
</dbReference>
<dbReference type="SUPFAM" id="SSF52540">
    <property type="entry name" value="P-loop containing nucleoside triphosphate hydrolases"/>
    <property type="match status" value="2"/>
</dbReference>
<dbReference type="Pfam" id="PF07724">
    <property type="entry name" value="AAA_2"/>
    <property type="match status" value="1"/>
</dbReference>
<dbReference type="Pfam" id="PF02861">
    <property type="entry name" value="Clp_N"/>
    <property type="match status" value="1"/>
</dbReference>
<evidence type="ECO:0000259" key="8">
    <source>
        <dbReference type="PROSITE" id="PS51903"/>
    </source>
</evidence>
<evidence type="ECO:0000256" key="4">
    <source>
        <dbReference type="ARBA" id="ARBA00023186"/>
    </source>
</evidence>
<dbReference type="FunFam" id="1.10.8.60:FF:000011">
    <property type="entry name" value="ATP-dependent Clp protease ATP-binding subunit"/>
    <property type="match status" value="1"/>
</dbReference>
<dbReference type="InterPro" id="IPR003959">
    <property type="entry name" value="ATPase_AAA_core"/>
</dbReference>
<dbReference type="InterPro" id="IPR001943">
    <property type="entry name" value="UVR_dom"/>
</dbReference>
<evidence type="ECO:0000256" key="3">
    <source>
        <dbReference type="ARBA" id="ARBA00022840"/>
    </source>
</evidence>
<dbReference type="InterPro" id="IPR036628">
    <property type="entry name" value="Clp_N_dom_sf"/>
</dbReference>
<feature type="domain" description="UVR" evidence="7">
    <location>
        <begin position="490"/>
        <end position="525"/>
    </location>
</feature>
<dbReference type="FunFam" id="1.10.8.60:FF:000017">
    <property type="entry name" value="ATP-dependent chaperone ClpB"/>
    <property type="match status" value="1"/>
</dbReference>
<organism evidence="9 10">
    <name type="scientific">Corynebacterium variabile</name>
    <dbReference type="NCBI Taxonomy" id="1727"/>
    <lineage>
        <taxon>Bacteria</taxon>
        <taxon>Bacillati</taxon>
        <taxon>Actinomycetota</taxon>
        <taxon>Actinomycetes</taxon>
        <taxon>Mycobacteriales</taxon>
        <taxon>Corynebacteriaceae</taxon>
        <taxon>Corynebacterium</taxon>
    </lineage>
</organism>
<evidence type="ECO:0000256" key="2">
    <source>
        <dbReference type="ARBA" id="ARBA00022741"/>
    </source>
</evidence>
<dbReference type="PANTHER" id="PTHR11638:SF18">
    <property type="entry name" value="HEAT SHOCK PROTEIN 104"/>
    <property type="match status" value="1"/>
</dbReference>
<gene>
    <name evidence="9" type="ORF">CVAR292_02202</name>
</gene>
<feature type="region of interest" description="Disordered" evidence="6">
    <location>
        <begin position="903"/>
        <end position="923"/>
    </location>
</feature>
<keyword evidence="2" id="KW-0547">Nucleotide-binding</keyword>
<feature type="domain" description="Clp R" evidence="8">
    <location>
        <begin position="51"/>
        <end position="193"/>
    </location>
</feature>
<keyword evidence="4" id="KW-0143">Chaperone</keyword>
<feature type="region of interest" description="Disordered" evidence="6">
    <location>
        <begin position="514"/>
        <end position="533"/>
    </location>
</feature>
<dbReference type="SMART" id="SM00382">
    <property type="entry name" value="AAA"/>
    <property type="match status" value="2"/>
</dbReference>
<evidence type="ECO:0000256" key="5">
    <source>
        <dbReference type="PROSITE-ProRule" id="PRU01251"/>
    </source>
</evidence>
<dbReference type="GO" id="GO:0005737">
    <property type="term" value="C:cytoplasm"/>
    <property type="evidence" value="ECO:0007669"/>
    <property type="project" value="TreeGrafter"/>
</dbReference>
<dbReference type="CDD" id="cd19499">
    <property type="entry name" value="RecA-like_ClpB_Hsp104-like"/>
    <property type="match status" value="1"/>
</dbReference>
<proteinExistence type="predicted"/>
<dbReference type="InterPro" id="IPR041546">
    <property type="entry name" value="ClpA/ClpB_AAA_lid"/>
</dbReference>
<keyword evidence="1 5" id="KW-0677">Repeat</keyword>
<dbReference type="InterPro" id="IPR003593">
    <property type="entry name" value="AAA+_ATPase"/>
</dbReference>
<sequence length="923" mass="100966">MTCVYMDCRAAVGVGNTRQRPGVVHSESTAGREVTKVVPKSDPASKGELMFERFTDRARRVVVLAQEEARALNHNYIGTEHILLGLIHEGEGVAAKALESMGISLEAVRTEVEDIIGTGGHPPSGYIPFTPRAKKVLELALREALQLGHKYIGTEHILLGLIREGEGVAAQVLVKLGADLSRVRQQVIQLLSGYEGGEPESEQASDEPAGAGVGPGDGAPSAPSGKPGQKSNSLVLDQFGRNLTQAAKDGKLDPVVGRGKEIERIMQVLSRRTKNNPVLIGEPGVGKTAVVEGLALDIVNGKVPETLKDKQLYSLDLGSLVAGSRYRGDFEERLKKVLKEINQRGDIILFIDEIHTLVGAGAAEGAIDAASILKPKLARGELQTIGATTLDEYRKHIEKDAALERRFQPVQVPEPSVEMTVEILKGLRDRYEAHHRVSITDGALAAAARLSDRYINDRFLPDKAVDLIDEAGARMRIRRMTAPKAIQDVDDKIAEVRRAKEAAIDDQDFEKAASLRDDERQLSEERAEKEKQWRAGELDDVAEIGEQEIAEVLGAWTGIPVVQLTEEETTRLLHMEDELHERIIGQEDAVKAVSRAIRRTRAGLKDPKRPSGSFIFAGPSGVGKTELSKALAEFLFGDEDSLISIDMGEFHDKFTASRLFGAPPGYVGYDEGGQLTEKVRRKPFSVVLFDEIEKAHSEIYNTLLQVLEEGRLTDGQGRVVDFKNTVLIFTSNLGTRDISKAVGMGFSSTGESDEKGQYDRMKSKVNDELKKHFRPEFLNRIDDIVVFHQLTQAQIVEMVDLLLGRLRKALSDKDMALEVSDKAKDLLAKRGFDPVLGARPLRRTIQREIEDHLSEEILFGNVASGEIVTVDVDNWDGGTRTEGATFVFGSRPKPAPVVIPEVEDEAETADATADAGADTGDAQ</sequence>
<dbReference type="SUPFAM" id="SSF81923">
    <property type="entry name" value="Double Clp-N motif"/>
    <property type="match status" value="1"/>
</dbReference>
<dbReference type="Gene3D" id="4.10.860.10">
    <property type="entry name" value="UVR domain"/>
    <property type="match status" value="1"/>
</dbReference>
<feature type="compositionally biased region" description="Low complexity" evidence="6">
    <location>
        <begin position="909"/>
        <end position="923"/>
    </location>
</feature>
<dbReference type="Gene3D" id="1.10.1780.10">
    <property type="entry name" value="Clp, N-terminal domain"/>
    <property type="match status" value="1"/>
</dbReference>
<dbReference type="PROSITE" id="PS00870">
    <property type="entry name" value="CLPAB_1"/>
    <property type="match status" value="1"/>
</dbReference>
<dbReference type="InterPro" id="IPR004176">
    <property type="entry name" value="Clp_R_N"/>
</dbReference>
<dbReference type="GO" id="GO:0005524">
    <property type="term" value="F:ATP binding"/>
    <property type="evidence" value="ECO:0007669"/>
    <property type="project" value="UniProtKB-KW"/>
</dbReference>